<dbReference type="EMBL" id="RSCL01000022">
    <property type="protein sequence ID" value="RUT00842.1"/>
    <property type="molecule type" value="Genomic_DNA"/>
</dbReference>
<reference evidence="2" key="2">
    <citation type="journal article" date="2019" name="Genome Biol. Evol.">
        <title>Day and night: Metabolic profiles and evolutionary relationships of six axenic non-marine cyanobacteria.</title>
        <authorList>
            <person name="Will S.E."/>
            <person name="Henke P."/>
            <person name="Boedeker C."/>
            <person name="Huang S."/>
            <person name="Brinkmann H."/>
            <person name="Rohde M."/>
            <person name="Jarek M."/>
            <person name="Friedl T."/>
            <person name="Seufert S."/>
            <person name="Schumacher M."/>
            <person name="Overmann J."/>
            <person name="Neumann-Schaal M."/>
            <person name="Petersen J."/>
        </authorList>
    </citation>
    <scope>NUCLEOTIDE SEQUENCE [LARGE SCALE GENOMIC DNA]</scope>
    <source>
        <strain evidence="2">PCC 7102</strain>
    </source>
</reference>
<dbReference type="AlphaFoldDB" id="A0A3S1AHK8"/>
<keyword evidence="3" id="KW-1185">Reference proteome</keyword>
<gene>
    <name evidence="2" type="ORF">DSM106972_072510</name>
</gene>
<dbReference type="Proteomes" id="UP000271624">
    <property type="component" value="Unassembled WGS sequence"/>
</dbReference>
<feature type="chain" id="PRO_5030082890" evidence="1">
    <location>
        <begin position="25"/>
        <end position="124"/>
    </location>
</feature>
<sequence>MKLFKLGLLSLIFSGISTATVANAQVITNSPASNGIGNSLNYPNGTRVSPNGTISAPNGGITYPSVTVPRGDGTSIYYYPNGTNLMIQPNQINPTGTYIYPGTNGGLRNNIYQPQYFPNSTNLR</sequence>
<dbReference type="OrthoDB" id="514156at2"/>
<comment type="caution">
    <text evidence="2">The sequence shown here is derived from an EMBL/GenBank/DDBJ whole genome shotgun (WGS) entry which is preliminary data.</text>
</comment>
<evidence type="ECO:0000313" key="3">
    <source>
        <dbReference type="Proteomes" id="UP000271624"/>
    </source>
</evidence>
<evidence type="ECO:0000256" key="1">
    <source>
        <dbReference type="SAM" id="SignalP"/>
    </source>
</evidence>
<proteinExistence type="predicted"/>
<feature type="signal peptide" evidence="1">
    <location>
        <begin position="1"/>
        <end position="24"/>
    </location>
</feature>
<evidence type="ECO:0000313" key="2">
    <source>
        <dbReference type="EMBL" id="RUT00842.1"/>
    </source>
</evidence>
<organism evidence="2 3">
    <name type="scientific">Dulcicalothrix desertica PCC 7102</name>
    <dbReference type="NCBI Taxonomy" id="232991"/>
    <lineage>
        <taxon>Bacteria</taxon>
        <taxon>Bacillati</taxon>
        <taxon>Cyanobacteriota</taxon>
        <taxon>Cyanophyceae</taxon>
        <taxon>Nostocales</taxon>
        <taxon>Calotrichaceae</taxon>
        <taxon>Dulcicalothrix</taxon>
    </lineage>
</organism>
<reference evidence="2" key="1">
    <citation type="submission" date="2018-12" db="EMBL/GenBank/DDBJ databases">
        <authorList>
            <person name="Will S."/>
            <person name="Neumann-Schaal M."/>
            <person name="Henke P."/>
        </authorList>
    </citation>
    <scope>NUCLEOTIDE SEQUENCE</scope>
    <source>
        <strain evidence="2">PCC 7102</strain>
    </source>
</reference>
<dbReference type="RefSeq" id="WP_127085365.1">
    <property type="nucleotide sequence ID" value="NZ_RSCL01000022.1"/>
</dbReference>
<protein>
    <submittedName>
        <fullName evidence="2">Uncharacterized protein</fullName>
    </submittedName>
</protein>
<name>A0A3S1AHK8_9CYAN</name>
<accession>A0A3S1AHK8</accession>
<keyword evidence="1" id="KW-0732">Signal</keyword>